<dbReference type="InterPro" id="IPR029063">
    <property type="entry name" value="SAM-dependent_MTases_sf"/>
</dbReference>
<keyword evidence="1" id="KW-0808">Transferase</keyword>
<dbReference type="GO" id="GO:0032259">
    <property type="term" value="P:methylation"/>
    <property type="evidence" value="ECO:0007669"/>
    <property type="project" value="UniProtKB-KW"/>
</dbReference>
<reference evidence="1 2" key="1">
    <citation type="submission" date="2019-12" db="EMBL/GenBank/DDBJ databases">
        <title>complete genome sequences of Pseudomonas otitidis str. WP8-S17-CRE-03 isolated from wastewater treatment plant effluent.</title>
        <authorList>
            <person name="Sekizuka T."/>
            <person name="Itokawa K."/>
            <person name="Yatsu K."/>
            <person name="Inamine Y."/>
            <person name="Kuroda M."/>
        </authorList>
    </citation>
    <scope>NUCLEOTIDE SEQUENCE [LARGE SCALE GENOMIC DNA]</scope>
    <source>
        <strain evidence="1 2">WP8-S17-CRE-03</strain>
    </source>
</reference>
<name>A0A1I0T5V5_9GAMM</name>
<dbReference type="Gene3D" id="3.40.50.150">
    <property type="entry name" value="Vaccinia Virus protein VP39"/>
    <property type="match status" value="1"/>
</dbReference>
<dbReference type="GO" id="GO:0008168">
    <property type="term" value="F:methyltransferase activity"/>
    <property type="evidence" value="ECO:0007669"/>
    <property type="project" value="UniProtKB-KW"/>
</dbReference>
<keyword evidence="1" id="KW-0489">Methyltransferase</keyword>
<gene>
    <name evidence="1" type="ORF">WP8S17C03_19540</name>
</gene>
<dbReference type="AlphaFoldDB" id="A0A1I0T5V5"/>
<dbReference type="Proteomes" id="UP000515591">
    <property type="component" value="Chromosome"/>
</dbReference>
<sequence length="337" mass="37895">MKEDDIRPSRLQAGQRVALLHDIAFLLARNEEFVQCACPACGSERARPRFEKNGFRYVDCLDCTSFYVNPRPGERLLADFYRQSENYAYWARHIYPASAEARHQSVIVPRVERVLELCQRIGLPCGDLLEVGAGYGSFCREMQQRGLWQRIVGIEPTPDLAAICREQGFEVVEQPVEVYAASTAQRFDLIAAFEVIEHLFDPGQVVASLSALLRPGGALILTCPNGAGFDVQQLGPESPCVDHEHLNYFNTRSLPLLLQRHGLETLACFTPGKLDAELVRKGVQAQGREAELDPFLQDVLFNRWDELGPAFQRFLAESGMSSHMWVMARKPEEGARV</sequence>
<evidence type="ECO:0000313" key="1">
    <source>
        <dbReference type="EMBL" id="BBT15905.1"/>
    </source>
</evidence>
<dbReference type="EMBL" id="AP022213">
    <property type="protein sequence ID" value="BBT15905.1"/>
    <property type="molecule type" value="Genomic_DNA"/>
</dbReference>
<dbReference type="STRING" id="319939.SAMN05216263_10377"/>
<dbReference type="PANTHER" id="PTHR43861">
    <property type="entry name" value="TRANS-ACONITATE 2-METHYLTRANSFERASE-RELATED"/>
    <property type="match status" value="1"/>
</dbReference>
<dbReference type="Pfam" id="PF13489">
    <property type="entry name" value="Methyltransf_23"/>
    <property type="match status" value="1"/>
</dbReference>
<protein>
    <submittedName>
        <fullName evidence="1">SAM-dependent methyltransferase</fullName>
    </submittedName>
</protein>
<dbReference type="SUPFAM" id="SSF53335">
    <property type="entry name" value="S-adenosyl-L-methionine-dependent methyltransferases"/>
    <property type="match status" value="1"/>
</dbReference>
<accession>A0A1I0T5V5</accession>
<organism evidence="1 2">
    <name type="scientific">Metapseudomonas otitidis</name>
    <dbReference type="NCBI Taxonomy" id="319939"/>
    <lineage>
        <taxon>Bacteria</taxon>
        <taxon>Pseudomonadati</taxon>
        <taxon>Pseudomonadota</taxon>
        <taxon>Gammaproteobacteria</taxon>
        <taxon>Pseudomonadales</taxon>
        <taxon>Pseudomonadaceae</taxon>
        <taxon>Metapseudomonas</taxon>
    </lineage>
</organism>
<evidence type="ECO:0000313" key="2">
    <source>
        <dbReference type="Proteomes" id="UP000515591"/>
    </source>
</evidence>
<dbReference type="PANTHER" id="PTHR43861:SF6">
    <property type="entry name" value="METHYLTRANSFERASE TYPE 11"/>
    <property type="match status" value="1"/>
</dbReference>
<proteinExistence type="predicted"/>
<dbReference type="RefSeq" id="WP_083422331.1">
    <property type="nucleotide sequence ID" value="NZ_AP022213.1"/>
</dbReference>
<dbReference type="CDD" id="cd02440">
    <property type="entry name" value="AdoMet_MTases"/>
    <property type="match status" value="1"/>
</dbReference>